<evidence type="ECO:0000313" key="2">
    <source>
        <dbReference type="EMBL" id="THU53966.1"/>
    </source>
</evidence>
<dbReference type="PANTHER" id="PTHR35700:SF1">
    <property type="entry name" value="OS07G0181800 PROTEIN"/>
    <property type="match status" value="1"/>
</dbReference>
<keyword evidence="1" id="KW-0472">Membrane</keyword>
<dbReference type="PANTHER" id="PTHR35700">
    <property type="entry name" value="OS07G0181800 PROTEIN"/>
    <property type="match status" value="1"/>
</dbReference>
<dbReference type="AlphaFoldDB" id="A0A4V4H4Y8"/>
<feature type="transmembrane region" description="Helical" evidence="1">
    <location>
        <begin position="20"/>
        <end position="39"/>
    </location>
</feature>
<organism evidence="2 3">
    <name type="scientific">Musa balbisiana</name>
    <name type="common">Banana</name>
    <dbReference type="NCBI Taxonomy" id="52838"/>
    <lineage>
        <taxon>Eukaryota</taxon>
        <taxon>Viridiplantae</taxon>
        <taxon>Streptophyta</taxon>
        <taxon>Embryophyta</taxon>
        <taxon>Tracheophyta</taxon>
        <taxon>Spermatophyta</taxon>
        <taxon>Magnoliopsida</taxon>
        <taxon>Liliopsida</taxon>
        <taxon>Zingiberales</taxon>
        <taxon>Musaceae</taxon>
        <taxon>Musa</taxon>
    </lineage>
</organism>
<sequence length="84" mass="9284">MRRGNEMSSLGASGGWLLELGKFAAYLTVPAAVTFAIATDSKTTLYKLMGFRSYVVYPPEGPRLPSLEELREMAPEIRQKSNSQ</sequence>
<accession>A0A4V4H4Y8</accession>
<dbReference type="Proteomes" id="UP000317650">
    <property type="component" value="Chromosome 10"/>
</dbReference>
<evidence type="ECO:0000313" key="3">
    <source>
        <dbReference type="Proteomes" id="UP000317650"/>
    </source>
</evidence>
<gene>
    <name evidence="2" type="ORF">C4D60_Mb10t20000</name>
</gene>
<keyword evidence="3" id="KW-1185">Reference proteome</keyword>
<reference evidence="2 3" key="1">
    <citation type="journal article" date="2019" name="Nat. Plants">
        <title>Genome sequencing of Musa balbisiana reveals subgenome evolution and function divergence in polyploid bananas.</title>
        <authorList>
            <person name="Yao X."/>
        </authorList>
    </citation>
    <scope>NUCLEOTIDE SEQUENCE [LARGE SCALE GENOMIC DNA]</scope>
    <source>
        <strain evidence="3">cv. DH-PKW</strain>
        <tissue evidence="2">Leaves</tissue>
    </source>
</reference>
<keyword evidence="1" id="KW-0812">Transmembrane</keyword>
<dbReference type="EMBL" id="PYDT01000008">
    <property type="protein sequence ID" value="THU53966.1"/>
    <property type="molecule type" value="Genomic_DNA"/>
</dbReference>
<evidence type="ECO:0000256" key="1">
    <source>
        <dbReference type="SAM" id="Phobius"/>
    </source>
</evidence>
<protein>
    <submittedName>
        <fullName evidence="2">Uncharacterized protein</fullName>
    </submittedName>
</protein>
<name>A0A4V4H4Y8_MUSBA</name>
<comment type="caution">
    <text evidence="2">The sequence shown here is derived from an EMBL/GenBank/DDBJ whole genome shotgun (WGS) entry which is preliminary data.</text>
</comment>
<proteinExistence type="predicted"/>
<keyword evidence="1" id="KW-1133">Transmembrane helix</keyword>